<sequence length="172" mass="18932">MFKHPVAIPPPGTAPKPGVFHGSLAWFSEGVSDTYKRYWTLHGGEVGEAETADHLFAMTQDAPDVQELSLRLESKDRVFLCPRYIIYCILIGRLRSPKEQHILGSEQPRTSATQRQGDEKASTRGPSQSSTSVNAEAMVEDDQRARVMPSPGHEFGAAIAEIPKCAEQCNSH</sequence>
<feature type="region of interest" description="Disordered" evidence="1">
    <location>
        <begin position="103"/>
        <end position="153"/>
    </location>
</feature>
<organism evidence="2 3">
    <name type="scientific">Rhipicephalus microplus</name>
    <name type="common">Cattle tick</name>
    <name type="synonym">Boophilus microplus</name>
    <dbReference type="NCBI Taxonomy" id="6941"/>
    <lineage>
        <taxon>Eukaryota</taxon>
        <taxon>Metazoa</taxon>
        <taxon>Ecdysozoa</taxon>
        <taxon>Arthropoda</taxon>
        <taxon>Chelicerata</taxon>
        <taxon>Arachnida</taxon>
        <taxon>Acari</taxon>
        <taxon>Parasitiformes</taxon>
        <taxon>Ixodida</taxon>
        <taxon>Ixodoidea</taxon>
        <taxon>Ixodidae</taxon>
        <taxon>Rhipicephalinae</taxon>
        <taxon>Rhipicephalus</taxon>
        <taxon>Boophilus</taxon>
    </lineage>
</organism>
<protein>
    <recommendedName>
        <fullName evidence="4">BRCT domain-containing protein</fullName>
    </recommendedName>
</protein>
<dbReference type="EMBL" id="JABSTU010000005">
    <property type="protein sequence ID" value="KAH8029772.1"/>
    <property type="molecule type" value="Genomic_DNA"/>
</dbReference>
<reference evidence="2" key="2">
    <citation type="submission" date="2021-09" db="EMBL/GenBank/DDBJ databases">
        <authorList>
            <person name="Jia N."/>
            <person name="Wang J."/>
            <person name="Shi W."/>
            <person name="Du L."/>
            <person name="Sun Y."/>
            <person name="Zhan W."/>
            <person name="Jiang J."/>
            <person name="Wang Q."/>
            <person name="Zhang B."/>
            <person name="Ji P."/>
            <person name="Sakyi L.B."/>
            <person name="Cui X."/>
            <person name="Yuan T."/>
            <person name="Jiang B."/>
            <person name="Yang W."/>
            <person name="Lam T.T.-Y."/>
            <person name="Chang Q."/>
            <person name="Ding S."/>
            <person name="Wang X."/>
            <person name="Zhu J."/>
            <person name="Ruan X."/>
            <person name="Zhao L."/>
            <person name="Wei J."/>
            <person name="Que T."/>
            <person name="Du C."/>
            <person name="Cheng J."/>
            <person name="Dai P."/>
            <person name="Han X."/>
            <person name="Huang E."/>
            <person name="Gao Y."/>
            <person name="Liu J."/>
            <person name="Shao H."/>
            <person name="Ye R."/>
            <person name="Li L."/>
            <person name="Wei W."/>
            <person name="Wang X."/>
            <person name="Wang C."/>
            <person name="Huo Q."/>
            <person name="Li W."/>
            <person name="Guo W."/>
            <person name="Chen H."/>
            <person name="Chen S."/>
            <person name="Zhou L."/>
            <person name="Zhou L."/>
            <person name="Ni X."/>
            <person name="Tian J."/>
            <person name="Zhou Y."/>
            <person name="Sheng Y."/>
            <person name="Liu T."/>
            <person name="Pan Y."/>
            <person name="Xia L."/>
            <person name="Li J."/>
            <person name="Zhao F."/>
            <person name="Cao W."/>
        </authorList>
    </citation>
    <scope>NUCLEOTIDE SEQUENCE</scope>
    <source>
        <strain evidence="2">Rmic-2018</strain>
        <tissue evidence="2">Larvae</tissue>
    </source>
</reference>
<comment type="caution">
    <text evidence="2">The sequence shown here is derived from an EMBL/GenBank/DDBJ whole genome shotgun (WGS) entry which is preliminary data.</text>
</comment>
<dbReference type="Proteomes" id="UP000821866">
    <property type="component" value="Chromosome 3"/>
</dbReference>
<name>A0A9J6E619_RHIMP</name>
<dbReference type="Pfam" id="PF15101">
    <property type="entry name" value="TERB2"/>
    <property type="match status" value="1"/>
</dbReference>
<dbReference type="InterPro" id="IPR028065">
    <property type="entry name" value="TERB2"/>
</dbReference>
<gene>
    <name evidence="2" type="ORF">HPB51_004777</name>
</gene>
<proteinExistence type="predicted"/>
<evidence type="ECO:0000256" key="1">
    <source>
        <dbReference type="SAM" id="MobiDB-lite"/>
    </source>
</evidence>
<dbReference type="AlphaFoldDB" id="A0A9J6E619"/>
<reference evidence="2" key="1">
    <citation type="journal article" date="2020" name="Cell">
        <title>Large-Scale Comparative Analyses of Tick Genomes Elucidate Their Genetic Diversity and Vector Capacities.</title>
        <authorList>
            <consortium name="Tick Genome and Microbiome Consortium (TIGMIC)"/>
            <person name="Jia N."/>
            <person name="Wang J."/>
            <person name="Shi W."/>
            <person name="Du L."/>
            <person name="Sun Y."/>
            <person name="Zhan W."/>
            <person name="Jiang J.F."/>
            <person name="Wang Q."/>
            <person name="Zhang B."/>
            <person name="Ji P."/>
            <person name="Bell-Sakyi L."/>
            <person name="Cui X.M."/>
            <person name="Yuan T.T."/>
            <person name="Jiang B.G."/>
            <person name="Yang W.F."/>
            <person name="Lam T.T."/>
            <person name="Chang Q.C."/>
            <person name="Ding S.J."/>
            <person name="Wang X.J."/>
            <person name="Zhu J.G."/>
            <person name="Ruan X.D."/>
            <person name="Zhao L."/>
            <person name="Wei J.T."/>
            <person name="Ye R.Z."/>
            <person name="Que T.C."/>
            <person name="Du C.H."/>
            <person name="Zhou Y.H."/>
            <person name="Cheng J.X."/>
            <person name="Dai P.F."/>
            <person name="Guo W.B."/>
            <person name="Han X.H."/>
            <person name="Huang E.J."/>
            <person name="Li L.F."/>
            <person name="Wei W."/>
            <person name="Gao Y.C."/>
            <person name="Liu J.Z."/>
            <person name="Shao H.Z."/>
            <person name="Wang X."/>
            <person name="Wang C.C."/>
            <person name="Yang T.C."/>
            <person name="Huo Q.B."/>
            <person name="Li W."/>
            <person name="Chen H.Y."/>
            <person name="Chen S.E."/>
            <person name="Zhou L.G."/>
            <person name="Ni X.B."/>
            <person name="Tian J.H."/>
            <person name="Sheng Y."/>
            <person name="Liu T."/>
            <person name="Pan Y.S."/>
            <person name="Xia L.Y."/>
            <person name="Li J."/>
            <person name="Zhao F."/>
            <person name="Cao W.C."/>
        </authorList>
    </citation>
    <scope>NUCLEOTIDE SEQUENCE</scope>
    <source>
        <strain evidence="2">Rmic-2018</strain>
    </source>
</reference>
<evidence type="ECO:0000313" key="3">
    <source>
        <dbReference type="Proteomes" id="UP000821866"/>
    </source>
</evidence>
<feature type="compositionally biased region" description="Polar residues" evidence="1">
    <location>
        <begin position="124"/>
        <end position="134"/>
    </location>
</feature>
<evidence type="ECO:0008006" key="4">
    <source>
        <dbReference type="Google" id="ProtNLM"/>
    </source>
</evidence>
<evidence type="ECO:0000313" key="2">
    <source>
        <dbReference type="EMBL" id="KAH8029772.1"/>
    </source>
</evidence>
<keyword evidence="3" id="KW-1185">Reference proteome</keyword>
<accession>A0A9J6E619</accession>